<dbReference type="OrthoDB" id="9812272at2"/>
<evidence type="ECO:0000313" key="2">
    <source>
        <dbReference type="EMBL" id="TCS83044.1"/>
    </source>
</evidence>
<comment type="caution">
    <text evidence="2">The sequence shown here is derived from an EMBL/GenBank/DDBJ whole genome shotgun (WGS) entry which is preliminary data.</text>
</comment>
<dbReference type="InterPro" id="IPR025121">
    <property type="entry name" value="GTPase_HflX_N"/>
</dbReference>
<dbReference type="EMBL" id="SMAB01000007">
    <property type="protein sequence ID" value="TCS83044.1"/>
    <property type="molecule type" value="Genomic_DNA"/>
</dbReference>
<evidence type="ECO:0000259" key="1">
    <source>
        <dbReference type="Pfam" id="PF13167"/>
    </source>
</evidence>
<keyword evidence="3" id="KW-1185">Reference proteome</keyword>
<dbReference type="Proteomes" id="UP000295788">
    <property type="component" value="Unassembled WGS sequence"/>
</dbReference>
<sequence length="68" mass="7709">MGISQIEKNKAILVGIYLLGHSHERTNYSLEELKRLAKTANLEVKMTFTQIRTASDPSWYIGKGKSKN</sequence>
<protein>
    <submittedName>
        <fullName evidence="2">Putative GTPase</fullName>
    </submittedName>
</protein>
<reference evidence="2 3" key="1">
    <citation type="submission" date="2019-03" db="EMBL/GenBank/DDBJ databases">
        <title>Genomic Encyclopedia of Type Strains, Phase IV (KMG-IV): sequencing the most valuable type-strain genomes for metagenomic binning, comparative biology and taxonomic classification.</title>
        <authorList>
            <person name="Goeker M."/>
        </authorList>
    </citation>
    <scope>NUCLEOTIDE SEQUENCE [LARGE SCALE GENOMIC DNA]</scope>
    <source>
        <strain evidence="2 3">DSM 23802</strain>
    </source>
</reference>
<accession>A0A4R3KIM8</accession>
<name>A0A4R3KIM8_9BACI</name>
<organism evidence="2 3">
    <name type="scientific">Tepidibacillus fermentans</name>
    <dbReference type="NCBI Taxonomy" id="1281767"/>
    <lineage>
        <taxon>Bacteria</taxon>
        <taxon>Bacillati</taxon>
        <taxon>Bacillota</taxon>
        <taxon>Bacilli</taxon>
        <taxon>Bacillales</taxon>
        <taxon>Bacillaceae</taxon>
        <taxon>Tepidibacillus</taxon>
    </lineage>
</organism>
<gene>
    <name evidence="2" type="ORF">EDD72_107128</name>
</gene>
<dbReference type="Pfam" id="PF13167">
    <property type="entry name" value="GTP-bdg_N"/>
    <property type="match status" value="1"/>
</dbReference>
<dbReference type="AlphaFoldDB" id="A0A4R3KIM8"/>
<dbReference type="Gene3D" id="3.40.50.11060">
    <property type="entry name" value="GTPase HflX, N-terminal domain"/>
    <property type="match status" value="1"/>
</dbReference>
<feature type="domain" description="GTPase HflX N-terminal" evidence="1">
    <location>
        <begin position="28"/>
        <end position="67"/>
    </location>
</feature>
<dbReference type="InterPro" id="IPR042108">
    <property type="entry name" value="GTPase_HflX_N_sf"/>
</dbReference>
<proteinExistence type="predicted"/>
<evidence type="ECO:0000313" key="3">
    <source>
        <dbReference type="Proteomes" id="UP000295788"/>
    </source>
</evidence>